<feature type="domain" description="LysM" evidence="2">
    <location>
        <begin position="74"/>
        <end position="118"/>
    </location>
</feature>
<sequence length="195" mass="22585">MKMFYYDTMNKKKRNAKHLHHSFHFVFLALFPILVLVAAGLFSFSLWKARTDLKNIGKYLRYERDDLAIRETSIYYRVQFGDTLESIAEKFNISIESIEWANEDMPDSGIIPNMIISIPPVTGIVHTVQNRETIESIAAMYGADPHDIVNYPFNKFTDDKEFPITPGQILIVPGGTKNPIKIEDVLGIFWKRVWR</sequence>
<proteinExistence type="predicted"/>
<feature type="domain" description="LysM" evidence="2">
    <location>
        <begin position="124"/>
        <end position="172"/>
    </location>
</feature>
<dbReference type="Pfam" id="PF01476">
    <property type="entry name" value="LysM"/>
    <property type="match status" value="2"/>
</dbReference>
<gene>
    <name evidence="3" type="ORF">COV49_03040</name>
</gene>
<keyword evidence="1" id="KW-0812">Transmembrane</keyword>
<dbReference type="InterPro" id="IPR036779">
    <property type="entry name" value="LysM_dom_sf"/>
</dbReference>
<dbReference type="PANTHER" id="PTHR33734:SF22">
    <property type="entry name" value="MEMBRANE-BOUND LYTIC MUREIN TRANSGLYCOSYLASE D"/>
    <property type="match status" value="1"/>
</dbReference>
<evidence type="ECO:0000313" key="4">
    <source>
        <dbReference type="Proteomes" id="UP000230869"/>
    </source>
</evidence>
<keyword evidence="1" id="KW-1133">Transmembrane helix</keyword>
<accession>A0A2M6K8N8</accession>
<dbReference type="PROSITE" id="PS51782">
    <property type="entry name" value="LYSM"/>
    <property type="match status" value="2"/>
</dbReference>
<evidence type="ECO:0000256" key="1">
    <source>
        <dbReference type="SAM" id="Phobius"/>
    </source>
</evidence>
<feature type="transmembrane region" description="Helical" evidence="1">
    <location>
        <begin position="21"/>
        <end position="47"/>
    </location>
</feature>
<evidence type="ECO:0000313" key="3">
    <source>
        <dbReference type="EMBL" id="PIR13187.1"/>
    </source>
</evidence>
<protein>
    <recommendedName>
        <fullName evidence="2">LysM domain-containing protein</fullName>
    </recommendedName>
</protein>
<dbReference type="Proteomes" id="UP000230869">
    <property type="component" value="Unassembled WGS sequence"/>
</dbReference>
<dbReference type="EMBL" id="PCWW01000052">
    <property type="protein sequence ID" value="PIR13187.1"/>
    <property type="molecule type" value="Genomic_DNA"/>
</dbReference>
<keyword evidence="1" id="KW-0472">Membrane</keyword>
<organism evidence="3 4">
    <name type="scientific">Candidatus Falkowbacteria bacterium CG11_big_fil_rev_8_21_14_0_20_39_10</name>
    <dbReference type="NCBI Taxonomy" id="1974570"/>
    <lineage>
        <taxon>Bacteria</taxon>
        <taxon>Candidatus Falkowiibacteriota</taxon>
    </lineage>
</organism>
<dbReference type="AlphaFoldDB" id="A0A2M6K8N8"/>
<dbReference type="Gene3D" id="3.10.350.10">
    <property type="entry name" value="LysM domain"/>
    <property type="match status" value="2"/>
</dbReference>
<reference evidence="3 4" key="1">
    <citation type="submission" date="2017-09" db="EMBL/GenBank/DDBJ databases">
        <title>Depth-based differentiation of microbial function through sediment-hosted aquifers and enrichment of novel symbionts in the deep terrestrial subsurface.</title>
        <authorList>
            <person name="Probst A.J."/>
            <person name="Ladd B."/>
            <person name="Jarett J.K."/>
            <person name="Geller-Mcgrath D.E."/>
            <person name="Sieber C.M."/>
            <person name="Emerson J.B."/>
            <person name="Anantharaman K."/>
            <person name="Thomas B.C."/>
            <person name="Malmstrom R."/>
            <person name="Stieglmeier M."/>
            <person name="Klingl A."/>
            <person name="Woyke T."/>
            <person name="Ryan C.M."/>
            <person name="Banfield J.F."/>
        </authorList>
    </citation>
    <scope>NUCLEOTIDE SEQUENCE [LARGE SCALE GENOMIC DNA]</scope>
    <source>
        <strain evidence="3">CG11_big_fil_rev_8_21_14_0_20_39_10</strain>
    </source>
</reference>
<evidence type="ECO:0000259" key="2">
    <source>
        <dbReference type="PROSITE" id="PS51782"/>
    </source>
</evidence>
<dbReference type="PANTHER" id="PTHR33734">
    <property type="entry name" value="LYSM DOMAIN-CONTAINING GPI-ANCHORED PROTEIN 2"/>
    <property type="match status" value="1"/>
</dbReference>
<dbReference type="SMART" id="SM00257">
    <property type="entry name" value="LysM"/>
    <property type="match status" value="2"/>
</dbReference>
<dbReference type="CDD" id="cd00118">
    <property type="entry name" value="LysM"/>
    <property type="match status" value="2"/>
</dbReference>
<dbReference type="SUPFAM" id="SSF54106">
    <property type="entry name" value="LysM domain"/>
    <property type="match status" value="2"/>
</dbReference>
<comment type="caution">
    <text evidence="3">The sequence shown here is derived from an EMBL/GenBank/DDBJ whole genome shotgun (WGS) entry which is preliminary data.</text>
</comment>
<name>A0A2M6K8N8_9BACT</name>
<dbReference type="InterPro" id="IPR018392">
    <property type="entry name" value="LysM"/>
</dbReference>